<sequence length="94" mass="10628">MGNQQGLDRASVKAVKARDISLSKVTAVADEVIKEALITDIEVIKENTKYEMQLHTRSNCYFENEKQQNFRKIEAILDNVVTSGTTESGKYLVY</sequence>
<proteinExistence type="predicted"/>
<dbReference type="AlphaFoldDB" id="A0A6B0RSB6"/>
<evidence type="ECO:0000313" key="1">
    <source>
        <dbReference type="EMBL" id="MXQ90894.1"/>
    </source>
</evidence>
<protein>
    <submittedName>
        <fullName evidence="1">Uncharacterized protein</fullName>
    </submittedName>
</protein>
<dbReference type="Proteomes" id="UP000322234">
    <property type="component" value="Unassembled WGS sequence"/>
</dbReference>
<comment type="caution">
    <text evidence="1">The sequence shown here is derived from an EMBL/GenBank/DDBJ whole genome shotgun (WGS) entry which is preliminary data.</text>
</comment>
<reference evidence="1" key="1">
    <citation type="submission" date="2019-10" db="EMBL/GenBank/DDBJ databases">
        <title>The sequence and de novo assembly of the wild yak genome.</title>
        <authorList>
            <person name="Liu Y."/>
        </authorList>
    </citation>
    <scope>NUCLEOTIDE SEQUENCE [LARGE SCALE GENOMIC DNA]</scope>
    <source>
        <strain evidence="1">WY2019</strain>
    </source>
</reference>
<accession>A0A6B0RSB6</accession>
<keyword evidence="2" id="KW-1185">Reference proteome</keyword>
<gene>
    <name evidence="1" type="ORF">E5288_WYG013214</name>
</gene>
<dbReference type="EMBL" id="VBQZ03000066">
    <property type="protein sequence ID" value="MXQ90894.1"/>
    <property type="molecule type" value="Genomic_DNA"/>
</dbReference>
<organism evidence="1 2">
    <name type="scientific">Bos mutus</name>
    <name type="common">wild yak</name>
    <dbReference type="NCBI Taxonomy" id="72004"/>
    <lineage>
        <taxon>Eukaryota</taxon>
        <taxon>Metazoa</taxon>
        <taxon>Chordata</taxon>
        <taxon>Craniata</taxon>
        <taxon>Vertebrata</taxon>
        <taxon>Euteleostomi</taxon>
        <taxon>Mammalia</taxon>
        <taxon>Eutheria</taxon>
        <taxon>Laurasiatheria</taxon>
        <taxon>Artiodactyla</taxon>
        <taxon>Ruminantia</taxon>
        <taxon>Pecora</taxon>
        <taxon>Bovidae</taxon>
        <taxon>Bovinae</taxon>
        <taxon>Bos</taxon>
    </lineage>
</organism>
<evidence type="ECO:0000313" key="2">
    <source>
        <dbReference type="Proteomes" id="UP000322234"/>
    </source>
</evidence>
<name>A0A6B0RSB6_9CETA</name>